<dbReference type="Proteomes" id="UP000824890">
    <property type="component" value="Unassembled WGS sequence"/>
</dbReference>
<comment type="caution">
    <text evidence="4">The sequence shown here is derived from an EMBL/GenBank/DDBJ whole genome shotgun (WGS) entry which is preliminary data.</text>
</comment>
<dbReference type="InterPro" id="IPR025558">
    <property type="entry name" value="DUF4283"/>
</dbReference>
<dbReference type="PANTHER" id="PTHR31286:SF162">
    <property type="entry name" value="DUF4283 DOMAIN-CONTAINING PROTEIN-RELATED"/>
    <property type="match status" value="1"/>
</dbReference>
<dbReference type="InterPro" id="IPR025836">
    <property type="entry name" value="Zn_knuckle_CX2CX4HX4C"/>
</dbReference>
<dbReference type="EMBL" id="JAGKQM010000016">
    <property type="protein sequence ID" value="KAH0872805.1"/>
    <property type="molecule type" value="Genomic_DNA"/>
</dbReference>
<keyword evidence="5" id="KW-1185">Reference proteome</keyword>
<feature type="domain" description="Zinc knuckle CX2CX4HX4C" evidence="3">
    <location>
        <begin position="200"/>
        <end position="245"/>
    </location>
</feature>
<evidence type="ECO:0000313" key="4">
    <source>
        <dbReference type="EMBL" id="KAH0872805.1"/>
    </source>
</evidence>
<name>A0ABQ7YY14_BRANA</name>
<feature type="compositionally biased region" description="Basic and acidic residues" evidence="1">
    <location>
        <begin position="407"/>
        <end position="424"/>
    </location>
</feature>
<feature type="region of interest" description="Disordered" evidence="1">
    <location>
        <begin position="519"/>
        <end position="546"/>
    </location>
</feature>
<sequence>SPSYDPSHQYCVVFVVSTAIQTSTFVGLDLFDLNCGSLNCLLRSVQLCSLYISVPEISEPRIFVWGHLTGTKFRLSLIGKILNPKKQNVEKLLQKMPSQWGMDDRIVANDLGNGKFLLNFSSEDDLNSGPFHFNFCMFVLVRWEPIVHDDYPWMIPFWTRLIGVPLHLWTENNMREIGSRLDHVNVDTLELAEGRMLIDIDTRRPLKFSRNAESPEGDEVTIEIKYDMLFKHCSTCGMLTHEKEYYSSLGIKDKTLPQLDRPDVFARVQLPAEGSQYQLVKKEYRINARPTQASISYKDRTDRNYNIKGSPNSKLCRLARITKAMLIGSFDEGMNMSSRYGGVRNGKGPYDRHQGTIWREKQRVEHQGPCSSGAPKTRDQDRVETSSVARDAVSYGHASASRTNDPLLHETKSSERKSTREAHSTRRLASTIVTPSRIDLEMEENATKRSKGAPRSLSFTTLGDQELTNVAGDDQIIDALNGMDIEDQQDGGMVDCEVQNDDLLGMELAEMEDNDVQPVLHKPQKHDAKFPRSSKHGLKQNVPLGI</sequence>
<evidence type="ECO:0008006" key="6">
    <source>
        <dbReference type="Google" id="ProtNLM"/>
    </source>
</evidence>
<evidence type="ECO:0000259" key="2">
    <source>
        <dbReference type="Pfam" id="PF14111"/>
    </source>
</evidence>
<feature type="region of interest" description="Disordered" evidence="1">
    <location>
        <begin position="358"/>
        <end position="427"/>
    </location>
</feature>
<dbReference type="Pfam" id="PF14392">
    <property type="entry name" value="zf-CCHC_4"/>
    <property type="match status" value="1"/>
</dbReference>
<dbReference type="Pfam" id="PF14111">
    <property type="entry name" value="DUF4283"/>
    <property type="match status" value="1"/>
</dbReference>
<proteinExistence type="predicted"/>
<evidence type="ECO:0000313" key="5">
    <source>
        <dbReference type="Proteomes" id="UP000824890"/>
    </source>
</evidence>
<organism evidence="4 5">
    <name type="scientific">Brassica napus</name>
    <name type="common">Rape</name>
    <dbReference type="NCBI Taxonomy" id="3708"/>
    <lineage>
        <taxon>Eukaryota</taxon>
        <taxon>Viridiplantae</taxon>
        <taxon>Streptophyta</taxon>
        <taxon>Embryophyta</taxon>
        <taxon>Tracheophyta</taxon>
        <taxon>Spermatophyta</taxon>
        <taxon>Magnoliopsida</taxon>
        <taxon>eudicotyledons</taxon>
        <taxon>Gunneridae</taxon>
        <taxon>Pentapetalae</taxon>
        <taxon>rosids</taxon>
        <taxon>malvids</taxon>
        <taxon>Brassicales</taxon>
        <taxon>Brassicaceae</taxon>
        <taxon>Brassiceae</taxon>
        <taxon>Brassica</taxon>
    </lineage>
</organism>
<feature type="domain" description="DUF4283" evidence="2">
    <location>
        <begin position="72"/>
        <end position="145"/>
    </location>
</feature>
<dbReference type="PANTHER" id="PTHR31286">
    <property type="entry name" value="GLYCINE-RICH CELL WALL STRUCTURAL PROTEIN 1.8-LIKE"/>
    <property type="match status" value="1"/>
</dbReference>
<feature type="non-terminal residue" evidence="4">
    <location>
        <position position="1"/>
    </location>
</feature>
<protein>
    <recommendedName>
        <fullName evidence="6">DUF4283 domain-containing protein</fullName>
    </recommendedName>
</protein>
<dbReference type="InterPro" id="IPR040256">
    <property type="entry name" value="At4g02000-like"/>
</dbReference>
<evidence type="ECO:0000259" key="3">
    <source>
        <dbReference type="Pfam" id="PF14392"/>
    </source>
</evidence>
<accession>A0ABQ7YY14</accession>
<reference evidence="4 5" key="1">
    <citation type="submission" date="2021-05" db="EMBL/GenBank/DDBJ databases">
        <title>Genome Assembly of Synthetic Allotetraploid Brassica napus Reveals Homoeologous Exchanges between Subgenomes.</title>
        <authorList>
            <person name="Davis J.T."/>
        </authorList>
    </citation>
    <scope>NUCLEOTIDE SEQUENCE [LARGE SCALE GENOMIC DNA]</scope>
    <source>
        <strain evidence="5">cv. Da-Ae</strain>
        <tissue evidence="4">Seedling</tissue>
    </source>
</reference>
<gene>
    <name evidence="4" type="ORF">HID58_070167</name>
</gene>
<evidence type="ECO:0000256" key="1">
    <source>
        <dbReference type="SAM" id="MobiDB-lite"/>
    </source>
</evidence>